<protein>
    <submittedName>
        <fullName evidence="3">Uncharacterized protein</fullName>
    </submittedName>
</protein>
<keyword evidence="2" id="KW-0812">Transmembrane</keyword>
<organism evidence="3 4">
    <name type="scientific">Halobiforma nitratireducens JCM 10879</name>
    <dbReference type="NCBI Taxonomy" id="1227454"/>
    <lineage>
        <taxon>Archaea</taxon>
        <taxon>Methanobacteriati</taxon>
        <taxon>Methanobacteriota</taxon>
        <taxon>Stenosarchaea group</taxon>
        <taxon>Halobacteria</taxon>
        <taxon>Halobacteriales</taxon>
        <taxon>Natrialbaceae</taxon>
        <taxon>Halobiforma</taxon>
    </lineage>
</organism>
<feature type="compositionally biased region" description="Basic and acidic residues" evidence="1">
    <location>
        <begin position="72"/>
        <end position="105"/>
    </location>
</feature>
<dbReference type="PATRIC" id="fig|1227454.3.peg.2991"/>
<feature type="compositionally biased region" description="Basic and acidic residues" evidence="1">
    <location>
        <begin position="137"/>
        <end position="155"/>
    </location>
</feature>
<gene>
    <name evidence="3" type="ORF">C446_14589</name>
</gene>
<dbReference type="OrthoDB" id="320255at2157"/>
<dbReference type="RefSeq" id="WP_006673816.1">
    <property type="nucleotide sequence ID" value="NZ_AOMA01000143.1"/>
</dbReference>
<accession>M0LMH7</accession>
<proteinExistence type="predicted"/>
<keyword evidence="2" id="KW-1133">Transmembrane helix</keyword>
<dbReference type="AlphaFoldDB" id="M0LMH7"/>
<dbReference type="Gene3D" id="2.130.10.10">
    <property type="entry name" value="YVTN repeat-like/Quinoprotein amine dehydrogenase"/>
    <property type="match status" value="1"/>
</dbReference>
<evidence type="ECO:0000256" key="1">
    <source>
        <dbReference type="SAM" id="MobiDB-lite"/>
    </source>
</evidence>
<sequence length="470" mass="48268">MATHDTRIEEPGFVPFFRSYTRTWVHAVATAGLTAFGTLTFVDHWFAVLAIASYVVPPIALYVRTLREHERNAVGRSADGHDRPTAAASRGERGWSSETSPRRGSDAPLHSTASATATGKEGDSAPASETSSVAESGVHDEHTRGEGRDTAGDRGDDYDDYDEGTDHSDEGPPPSWTPLETPVPDDASLVDVVVAGSDAVYAVGSGGLVAAEVGGEWTTPLETGPGAQGNDLRGIDATDDGGAVWIAGEGGAVGRIDTETGRHVDYTAPAGRTDTLLDIAVGGSVGDETVLLGNGSGEILRGRYVDGDLSWDDPTTPGSGSSLAALVLVDASLGYCCDTNDGVFETDDGGESFTRVGLEGADGTLEGVATASASASERGCLVTADDGVVHRYDGGTWTPERVTDAALTGIDCSAERAIVSAGDGTIHERTGTGPSGWSAFETDASGPLHAVSVGDDRAVAVADGTVLERS</sequence>
<reference evidence="3 4" key="1">
    <citation type="journal article" date="2014" name="PLoS Genet.">
        <title>Phylogenetically driven sequencing of extremely halophilic archaea reveals strategies for static and dynamic osmo-response.</title>
        <authorList>
            <person name="Becker E.A."/>
            <person name="Seitzer P.M."/>
            <person name="Tritt A."/>
            <person name="Larsen D."/>
            <person name="Krusor M."/>
            <person name="Yao A.I."/>
            <person name="Wu D."/>
            <person name="Madern D."/>
            <person name="Eisen J.A."/>
            <person name="Darling A.E."/>
            <person name="Facciotti M.T."/>
        </authorList>
    </citation>
    <scope>NUCLEOTIDE SEQUENCE [LARGE SCALE GENOMIC DNA]</scope>
    <source>
        <strain evidence="3 4">JCM 10879</strain>
    </source>
</reference>
<dbReference type="InterPro" id="IPR015943">
    <property type="entry name" value="WD40/YVTN_repeat-like_dom_sf"/>
</dbReference>
<name>M0LMH7_9EURY</name>
<evidence type="ECO:0000313" key="4">
    <source>
        <dbReference type="Proteomes" id="UP000011607"/>
    </source>
</evidence>
<dbReference type="eggNOG" id="arCOG09128">
    <property type="taxonomic scope" value="Archaea"/>
</dbReference>
<evidence type="ECO:0000256" key="2">
    <source>
        <dbReference type="SAM" id="Phobius"/>
    </source>
</evidence>
<feature type="transmembrane region" description="Helical" evidence="2">
    <location>
        <begin position="44"/>
        <end position="63"/>
    </location>
</feature>
<comment type="caution">
    <text evidence="3">The sequence shown here is derived from an EMBL/GenBank/DDBJ whole genome shotgun (WGS) entry which is preliminary data.</text>
</comment>
<evidence type="ECO:0000313" key="3">
    <source>
        <dbReference type="EMBL" id="EMA33230.1"/>
    </source>
</evidence>
<keyword evidence="2" id="KW-0472">Membrane</keyword>
<feature type="region of interest" description="Disordered" evidence="1">
    <location>
        <begin position="72"/>
        <end position="184"/>
    </location>
</feature>
<dbReference type="Proteomes" id="UP000011607">
    <property type="component" value="Unassembled WGS sequence"/>
</dbReference>
<dbReference type="EMBL" id="AOMA01000143">
    <property type="protein sequence ID" value="EMA33230.1"/>
    <property type="molecule type" value="Genomic_DNA"/>
</dbReference>
<dbReference type="SUPFAM" id="SSF89372">
    <property type="entry name" value="Fucose-specific lectin"/>
    <property type="match status" value="1"/>
</dbReference>
<keyword evidence="4" id="KW-1185">Reference proteome</keyword>